<name>A0A0F9DBS2_9ZZZZ</name>
<organism evidence="1">
    <name type="scientific">marine sediment metagenome</name>
    <dbReference type="NCBI Taxonomy" id="412755"/>
    <lineage>
        <taxon>unclassified sequences</taxon>
        <taxon>metagenomes</taxon>
        <taxon>ecological metagenomes</taxon>
    </lineage>
</organism>
<dbReference type="Pfam" id="PF13671">
    <property type="entry name" value="AAA_33"/>
    <property type="match status" value="1"/>
</dbReference>
<gene>
    <name evidence="1" type="ORF">LCGC14_2298280</name>
</gene>
<accession>A0A0F9DBS2</accession>
<evidence type="ECO:0008006" key="2">
    <source>
        <dbReference type="Google" id="ProtNLM"/>
    </source>
</evidence>
<dbReference type="SUPFAM" id="SSF52540">
    <property type="entry name" value="P-loop containing nucleoside triphosphate hydrolases"/>
    <property type="match status" value="1"/>
</dbReference>
<reference evidence="1" key="1">
    <citation type="journal article" date="2015" name="Nature">
        <title>Complex archaea that bridge the gap between prokaryotes and eukaryotes.</title>
        <authorList>
            <person name="Spang A."/>
            <person name="Saw J.H."/>
            <person name="Jorgensen S.L."/>
            <person name="Zaremba-Niedzwiedzka K."/>
            <person name="Martijn J."/>
            <person name="Lind A.E."/>
            <person name="van Eijk R."/>
            <person name="Schleper C."/>
            <person name="Guy L."/>
            <person name="Ettema T.J."/>
        </authorList>
    </citation>
    <scope>NUCLEOTIDE SEQUENCE</scope>
</reference>
<dbReference type="InterPro" id="IPR027417">
    <property type="entry name" value="P-loop_NTPase"/>
</dbReference>
<proteinExistence type="predicted"/>
<dbReference type="Gene3D" id="3.40.50.300">
    <property type="entry name" value="P-loop containing nucleotide triphosphate hydrolases"/>
    <property type="match status" value="1"/>
</dbReference>
<comment type="caution">
    <text evidence="1">The sequence shown here is derived from an EMBL/GenBank/DDBJ whole genome shotgun (WGS) entry which is preliminary data.</text>
</comment>
<evidence type="ECO:0000313" key="1">
    <source>
        <dbReference type="EMBL" id="KKL51161.1"/>
    </source>
</evidence>
<protein>
    <recommendedName>
        <fullName evidence="2">Zeta toxin domain-containing protein</fullName>
    </recommendedName>
</protein>
<dbReference type="AlphaFoldDB" id="A0A0F9DBS2"/>
<sequence>MAKLILMVGNIGTGKSTTANQLMVNASYLNNRDTKIVSNDSISLMSANGYYGPDIWDRRHISLYTAIKQNIVREALTRGFDIIVDGSHMGKISRKAYIDIAKEFGAVVIVYLHTYPDGLQRRIDNPKSEHHSVEVWTDVHNNFAKAYEIPTLLDEGIDHIIEMKGHGKDNFDE</sequence>
<dbReference type="EMBL" id="LAZR01032342">
    <property type="protein sequence ID" value="KKL51161.1"/>
    <property type="molecule type" value="Genomic_DNA"/>
</dbReference>